<accession>A0A9D1PWM9</accession>
<evidence type="ECO:0000313" key="3">
    <source>
        <dbReference type="Proteomes" id="UP000886752"/>
    </source>
</evidence>
<evidence type="ECO:0000313" key="2">
    <source>
        <dbReference type="EMBL" id="HIW00446.1"/>
    </source>
</evidence>
<protein>
    <submittedName>
        <fullName evidence="2">DUF4065 domain-containing protein</fullName>
    </submittedName>
</protein>
<sequence length="145" mass="16274">MATVFDVAQYVRDKTGPISTIKLQKLVFYCKAWSLVWDEDPLFPEEVQAWANGPVVPALYAVHKGKFFCPEKFEQADVSRLTDAQKETIDAVLEAYSHLSPQGLVSLTHSEKPWIEARGGIPDYEICNKSISDASIAEYYSSIKV</sequence>
<organism evidence="2 3">
    <name type="scientific">Candidatus Desulfovibrio intestinipullorum</name>
    <dbReference type="NCBI Taxonomy" id="2838536"/>
    <lineage>
        <taxon>Bacteria</taxon>
        <taxon>Pseudomonadati</taxon>
        <taxon>Thermodesulfobacteriota</taxon>
        <taxon>Desulfovibrionia</taxon>
        <taxon>Desulfovibrionales</taxon>
        <taxon>Desulfovibrionaceae</taxon>
        <taxon>Desulfovibrio</taxon>
    </lineage>
</organism>
<reference evidence="2" key="2">
    <citation type="submission" date="2021-04" db="EMBL/GenBank/DDBJ databases">
        <authorList>
            <person name="Gilroy R."/>
        </authorList>
    </citation>
    <scope>NUCLEOTIDE SEQUENCE</scope>
    <source>
        <strain evidence="2">ChiHecec2B26-446</strain>
    </source>
</reference>
<dbReference type="Pfam" id="PF13274">
    <property type="entry name" value="SocA_Panacea"/>
    <property type="match status" value="1"/>
</dbReference>
<gene>
    <name evidence="2" type="ORF">H9894_04580</name>
</gene>
<evidence type="ECO:0000259" key="1">
    <source>
        <dbReference type="Pfam" id="PF13274"/>
    </source>
</evidence>
<feature type="domain" description="Antitoxin SocA-like Panacea" evidence="1">
    <location>
        <begin position="23"/>
        <end position="114"/>
    </location>
</feature>
<proteinExistence type="predicted"/>
<name>A0A9D1PWM9_9BACT</name>
<reference evidence="2" key="1">
    <citation type="journal article" date="2021" name="PeerJ">
        <title>Extensive microbial diversity within the chicken gut microbiome revealed by metagenomics and culture.</title>
        <authorList>
            <person name="Gilroy R."/>
            <person name="Ravi A."/>
            <person name="Getino M."/>
            <person name="Pursley I."/>
            <person name="Horton D.L."/>
            <person name="Alikhan N.F."/>
            <person name="Baker D."/>
            <person name="Gharbi K."/>
            <person name="Hall N."/>
            <person name="Watson M."/>
            <person name="Adriaenssens E.M."/>
            <person name="Foster-Nyarko E."/>
            <person name="Jarju S."/>
            <person name="Secka A."/>
            <person name="Antonio M."/>
            <person name="Oren A."/>
            <person name="Chaudhuri R.R."/>
            <person name="La Ragione R."/>
            <person name="Hildebrand F."/>
            <person name="Pallen M.J."/>
        </authorList>
    </citation>
    <scope>NUCLEOTIDE SEQUENCE</scope>
    <source>
        <strain evidence="2">ChiHecec2B26-446</strain>
    </source>
</reference>
<dbReference type="EMBL" id="DXHV01000049">
    <property type="protein sequence ID" value="HIW00446.1"/>
    <property type="molecule type" value="Genomic_DNA"/>
</dbReference>
<dbReference type="Proteomes" id="UP000886752">
    <property type="component" value="Unassembled WGS sequence"/>
</dbReference>
<dbReference type="InterPro" id="IPR025272">
    <property type="entry name" value="SocA_Panacea"/>
</dbReference>
<comment type="caution">
    <text evidence="2">The sequence shown here is derived from an EMBL/GenBank/DDBJ whole genome shotgun (WGS) entry which is preliminary data.</text>
</comment>
<dbReference type="AlphaFoldDB" id="A0A9D1PWM9"/>